<gene>
    <name evidence="2" type="ORF">QYE76_022815</name>
</gene>
<dbReference type="AlphaFoldDB" id="A0AAD8VUF6"/>
<dbReference type="Pfam" id="PF03732">
    <property type="entry name" value="Retrotrans_gag"/>
    <property type="match status" value="1"/>
</dbReference>
<dbReference type="SUPFAM" id="SSF50630">
    <property type="entry name" value="Acid proteases"/>
    <property type="match status" value="1"/>
</dbReference>
<dbReference type="Proteomes" id="UP001231189">
    <property type="component" value="Unassembled WGS sequence"/>
</dbReference>
<organism evidence="2 3">
    <name type="scientific">Lolium multiflorum</name>
    <name type="common">Italian ryegrass</name>
    <name type="synonym">Lolium perenne subsp. multiflorum</name>
    <dbReference type="NCBI Taxonomy" id="4521"/>
    <lineage>
        <taxon>Eukaryota</taxon>
        <taxon>Viridiplantae</taxon>
        <taxon>Streptophyta</taxon>
        <taxon>Embryophyta</taxon>
        <taxon>Tracheophyta</taxon>
        <taxon>Spermatophyta</taxon>
        <taxon>Magnoliopsida</taxon>
        <taxon>Liliopsida</taxon>
        <taxon>Poales</taxon>
        <taxon>Poaceae</taxon>
        <taxon>BOP clade</taxon>
        <taxon>Pooideae</taxon>
        <taxon>Poodae</taxon>
        <taxon>Poeae</taxon>
        <taxon>Poeae Chloroplast Group 2 (Poeae type)</taxon>
        <taxon>Loliodinae</taxon>
        <taxon>Loliinae</taxon>
        <taxon>Lolium</taxon>
    </lineage>
</organism>
<dbReference type="InterPro" id="IPR032567">
    <property type="entry name" value="RTL1-rel"/>
</dbReference>
<dbReference type="PANTHER" id="PTHR15503:SF22">
    <property type="entry name" value="TRANSPOSON TY3-I GAG POLYPROTEIN"/>
    <property type="match status" value="1"/>
</dbReference>
<dbReference type="InterPro" id="IPR005162">
    <property type="entry name" value="Retrotrans_gag_dom"/>
</dbReference>
<reference evidence="2" key="1">
    <citation type="submission" date="2023-07" db="EMBL/GenBank/DDBJ databases">
        <title>A chromosome-level genome assembly of Lolium multiflorum.</title>
        <authorList>
            <person name="Chen Y."/>
            <person name="Copetti D."/>
            <person name="Kolliker R."/>
            <person name="Studer B."/>
        </authorList>
    </citation>
    <scope>NUCLEOTIDE SEQUENCE</scope>
    <source>
        <strain evidence="2">02402/16</strain>
        <tissue evidence="2">Leaf</tissue>
    </source>
</reference>
<evidence type="ECO:0000313" key="2">
    <source>
        <dbReference type="EMBL" id="KAK1617298.1"/>
    </source>
</evidence>
<feature type="domain" description="Retrotransposon gag" evidence="1">
    <location>
        <begin position="48"/>
        <end position="140"/>
    </location>
</feature>
<proteinExistence type="predicted"/>
<evidence type="ECO:0000259" key="1">
    <source>
        <dbReference type="Pfam" id="PF03732"/>
    </source>
</evidence>
<evidence type="ECO:0000313" key="3">
    <source>
        <dbReference type="Proteomes" id="UP001231189"/>
    </source>
</evidence>
<accession>A0AAD8VUF6</accession>
<dbReference type="Pfam" id="PF08284">
    <property type="entry name" value="RVP_2"/>
    <property type="match status" value="1"/>
</dbReference>
<sequence length="479" mass="54408">MSDKYGNGKPPPQAEFPKFDSLNPQLWIKACDKYFRVYSVCQDFLVEYATMHFIGNATLWFQIAEEKLGNITWEQLCDTLIKRFDRGQYQLLYRQVFKIRQETTVTEYIERFDSLMHHMLAYKPDLDPTFFTTRFVDGLHRDIKVVVLIQMPCDLETVVSLALLQEEIGEDVAITPSPYSKGGQGFRSNYKANIPQQISSNMRSKKIMIPEEKRSADTSRNVGTAQKLAALKAYRRAKNLCYTYGDKYSATHKCAQTVQLHVVEELMELLEGNESPESFTTAVDAGEQHEEFFSLSQQALFGTEDNSCFRLQVRIQDIEVMILIDSGSSGNFLNSMTASKLKGVIKLPNTVKVKISNGEILQGNEALPQCHWSCQDAQFVTDLKVIPLQYYDMILGIEWLKSNSPMNVDWQEKWMEVNQEGHKHVLHGLKAADTSSCLPVSSIPDGKVGMSGRYLISGSCLCGAGRNRHAHTRHRPKID</sequence>
<protein>
    <recommendedName>
        <fullName evidence="1">Retrotransposon gag domain-containing protein</fullName>
    </recommendedName>
</protein>
<dbReference type="InterPro" id="IPR021109">
    <property type="entry name" value="Peptidase_aspartic_dom_sf"/>
</dbReference>
<dbReference type="Gene3D" id="2.40.70.10">
    <property type="entry name" value="Acid Proteases"/>
    <property type="match status" value="1"/>
</dbReference>
<dbReference type="EMBL" id="JAUUTY010000006">
    <property type="protein sequence ID" value="KAK1617298.1"/>
    <property type="molecule type" value="Genomic_DNA"/>
</dbReference>
<name>A0AAD8VUF6_LOLMU</name>
<dbReference type="PANTHER" id="PTHR15503">
    <property type="entry name" value="LDOC1 RELATED"/>
    <property type="match status" value="1"/>
</dbReference>
<keyword evidence="3" id="KW-1185">Reference proteome</keyword>
<comment type="caution">
    <text evidence="2">The sequence shown here is derived from an EMBL/GenBank/DDBJ whole genome shotgun (WGS) entry which is preliminary data.</text>
</comment>
<dbReference type="CDD" id="cd00303">
    <property type="entry name" value="retropepsin_like"/>
    <property type="match status" value="1"/>
</dbReference>